<proteinExistence type="predicted"/>
<evidence type="ECO:0000256" key="1">
    <source>
        <dbReference type="ARBA" id="ARBA00004239"/>
    </source>
</evidence>
<dbReference type="Pfam" id="PF01079">
    <property type="entry name" value="Hint"/>
    <property type="match status" value="1"/>
</dbReference>
<dbReference type="EMBL" id="UZAM01008688">
    <property type="protein sequence ID" value="VDP05981.1"/>
    <property type="molecule type" value="Genomic_DNA"/>
</dbReference>
<dbReference type="SMART" id="SM00306">
    <property type="entry name" value="HintN"/>
    <property type="match status" value="1"/>
</dbReference>
<dbReference type="CDD" id="cd00081">
    <property type="entry name" value="Hint"/>
    <property type="match status" value="1"/>
</dbReference>
<dbReference type="GO" id="GO:0016539">
    <property type="term" value="P:intein-mediated protein splicing"/>
    <property type="evidence" value="ECO:0007669"/>
    <property type="project" value="InterPro"/>
</dbReference>
<evidence type="ECO:0000313" key="6">
    <source>
        <dbReference type="EMBL" id="VDP05981.1"/>
    </source>
</evidence>
<dbReference type="InterPro" id="IPR052140">
    <property type="entry name" value="Dev_Signal_Hedgehog-like"/>
</dbReference>
<accession>A0A183IN04</accession>
<dbReference type="PROSITE" id="PS50817">
    <property type="entry name" value="INTEIN_N_TER"/>
    <property type="match status" value="1"/>
</dbReference>
<dbReference type="SUPFAM" id="SSF51294">
    <property type="entry name" value="Hedgehog/intein (Hint) domain"/>
    <property type="match status" value="1"/>
</dbReference>
<feature type="domain" description="Hint" evidence="4">
    <location>
        <begin position="283"/>
        <end position="327"/>
    </location>
</feature>
<keyword evidence="3" id="KW-0732">Signal</keyword>
<dbReference type="PANTHER" id="PTHR46706:SF12">
    <property type="entry name" value="PROTEIN QUA-1-RELATED"/>
    <property type="match status" value="1"/>
</dbReference>
<evidence type="ECO:0000259" key="4">
    <source>
        <dbReference type="SMART" id="SM00305"/>
    </source>
</evidence>
<reference evidence="6 7" key="2">
    <citation type="submission" date="2018-11" db="EMBL/GenBank/DDBJ databases">
        <authorList>
            <consortium name="Pathogen Informatics"/>
        </authorList>
    </citation>
    <scope>NUCLEOTIDE SEQUENCE [LARGE SCALE GENOMIC DNA]</scope>
</reference>
<dbReference type="PRINTS" id="PR00632">
    <property type="entry name" value="SONICHHOG"/>
</dbReference>
<dbReference type="InterPro" id="IPR006141">
    <property type="entry name" value="Intein_N"/>
</dbReference>
<dbReference type="OrthoDB" id="5212at2759"/>
<dbReference type="InterPro" id="IPR003587">
    <property type="entry name" value="Hint_dom_N"/>
</dbReference>
<evidence type="ECO:0000313" key="8">
    <source>
        <dbReference type="WBParaSite" id="SBAD_0000520501-mRNA-1"/>
    </source>
</evidence>
<protein>
    <submittedName>
        <fullName evidence="8">Protein hedgehog</fullName>
    </submittedName>
</protein>
<keyword evidence="2" id="KW-0217">Developmental protein</keyword>
<dbReference type="GO" id="GO:0048731">
    <property type="term" value="P:system development"/>
    <property type="evidence" value="ECO:0007669"/>
    <property type="project" value="UniProtKB-ARBA"/>
</dbReference>
<dbReference type="AlphaFoldDB" id="A0A183IN04"/>
<comment type="subcellular location">
    <subcellularLocation>
        <location evidence="1">Secreted</location>
        <location evidence="1">Extracellular space</location>
    </subcellularLocation>
</comment>
<reference evidence="8" key="1">
    <citation type="submission" date="2016-06" db="UniProtKB">
        <authorList>
            <consortium name="WormBaseParasite"/>
        </authorList>
    </citation>
    <scope>IDENTIFICATION</scope>
</reference>
<dbReference type="SMART" id="SM00305">
    <property type="entry name" value="HintC"/>
    <property type="match status" value="1"/>
</dbReference>
<feature type="domain" description="Hint" evidence="5">
    <location>
        <begin position="179"/>
        <end position="282"/>
    </location>
</feature>
<dbReference type="InterPro" id="IPR003586">
    <property type="entry name" value="Hint_dom_C"/>
</dbReference>
<dbReference type="NCBIfam" id="TIGR01445">
    <property type="entry name" value="intein_Nterm"/>
    <property type="match status" value="1"/>
</dbReference>
<dbReference type="GO" id="GO:0005576">
    <property type="term" value="C:extracellular region"/>
    <property type="evidence" value="ECO:0007669"/>
    <property type="project" value="UniProtKB-SubCell"/>
</dbReference>
<evidence type="ECO:0000313" key="7">
    <source>
        <dbReference type="Proteomes" id="UP000270296"/>
    </source>
</evidence>
<dbReference type="Gene3D" id="2.170.16.10">
    <property type="entry name" value="Hedgehog/Intein (Hint) domain"/>
    <property type="match status" value="1"/>
</dbReference>
<dbReference type="WBParaSite" id="SBAD_0000520501-mRNA-1">
    <property type="protein sequence ID" value="SBAD_0000520501-mRNA-1"/>
    <property type="gene ID" value="SBAD_0000520501"/>
</dbReference>
<keyword evidence="7" id="KW-1185">Reference proteome</keyword>
<evidence type="ECO:0000256" key="2">
    <source>
        <dbReference type="ARBA" id="ARBA00022473"/>
    </source>
</evidence>
<evidence type="ECO:0000256" key="3">
    <source>
        <dbReference type="ARBA" id="ARBA00022729"/>
    </source>
</evidence>
<dbReference type="PANTHER" id="PTHR46706">
    <property type="entry name" value="PROTEIN QUA-1-RELATED"/>
    <property type="match status" value="1"/>
</dbReference>
<gene>
    <name evidence="6" type="ORF">SBAD_LOCUS5000</name>
</gene>
<dbReference type="GO" id="GO:0016540">
    <property type="term" value="P:protein autoprocessing"/>
    <property type="evidence" value="ECO:0007669"/>
    <property type="project" value="InterPro"/>
</dbReference>
<dbReference type="InterPro" id="IPR001767">
    <property type="entry name" value="Hedgehog_Hint"/>
</dbReference>
<name>A0A183IN04_9BILA</name>
<organism evidence="8">
    <name type="scientific">Soboliphyme baturini</name>
    <dbReference type="NCBI Taxonomy" id="241478"/>
    <lineage>
        <taxon>Eukaryota</taxon>
        <taxon>Metazoa</taxon>
        <taxon>Ecdysozoa</taxon>
        <taxon>Nematoda</taxon>
        <taxon>Enoplea</taxon>
        <taxon>Dorylaimia</taxon>
        <taxon>Dioctophymatida</taxon>
        <taxon>Dioctophymatoidea</taxon>
        <taxon>Soboliphymatidae</taxon>
        <taxon>Soboliphyme</taxon>
    </lineage>
</organism>
<dbReference type="Proteomes" id="UP000270296">
    <property type="component" value="Unassembled WGS sequence"/>
</dbReference>
<evidence type="ECO:0000259" key="5">
    <source>
        <dbReference type="SMART" id="SM00306"/>
    </source>
</evidence>
<dbReference type="InterPro" id="IPR036844">
    <property type="entry name" value="Hint_dom_sf"/>
</dbReference>
<dbReference type="GO" id="GO:0007267">
    <property type="term" value="P:cell-cell signaling"/>
    <property type="evidence" value="ECO:0007669"/>
    <property type="project" value="InterPro"/>
</dbReference>
<dbReference type="InterPro" id="IPR001657">
    <property type="entry name" value="Hedgehog"/>
</dbReference>
<sequence>MHLSPRSERAGRRLPLSLAALSNHAVEGKTTGGMLSPTYRPINPRTLFACSPAIRRAGLKRMAHTSPHLASVLCLLLTVVAVAQYQPYCPREESSITFKEYSLKNKKRCGQLTRTECLTVEEAMRRCPCTCGYYRTGSRTSQTYGQNYGGTYDDGSRMIYLHLYRPSSVPVAPSYANPYRCFHGDALVRTNEGVLKMRDLPKRPNVRVLAVDSDGNLTYSPVESWMHADPNRWGTFLTITTESGRSVQLTDLHLIYETDCEGHRRTILARKVSLDRCLLVRLGNNVVESRVVSLDFEPQSGVYAPVTSTGNIVVDDVVASCYSTIEDETLQKIIHSYIMFIQRAFSKFMPASLQETIYGKVEDPMPIPGVWMAFLQLSSAFVPS</sequence>